<comment type="subcellular location">
    <subcellularLocation>
        <location evidence="1">Cell membrane</location>
        <topology evidence="1">Multi-pass membrane protein</topology>
    </subcellularLocation>
</comment>
<dbReference type="Gene3D" id="3.60.110.10">
    <property type="entry name" value="Carbon-nitrogen hydrolase"/>
    <property type="match status" value="1"/>
</dbReference>
<dbReference type="AlphaFoldDB" id="A0A1J5Q9Q1"/>
<keyword evidence="5 8" id="KW-1133">Transmembrane helix</keyword>
<gene>
    <name evidence="10" type="primary">lnt_13</name>
    <name evidence="10" type="ORF">GALL_441330</name>
</gene>
<keyword evidence="7 10" id="KW-0012">Acyltransferase</keyword>
<proteinExistence type="inferred from homology"/>
<evidence type="ECO:0000256" key="4">
    <source>
        <dbReference type="ARBA" id="ARBA00022692"/>
    </source>
</evidence>
<dbReference type="EMBL" id="MLJW01002586">
    <property type="protein sequence ID" value="OIQ74219.1"/>
    <property type="molecule type" value="Genomic_DNA"/>
</dbReference>
<name>A0A1J5Q9Q1_9ZZZZ</name>
<organism evidence="10">
    <name type="scientific">mine drainage metagenome</name>
    <dbReference type="NCBI Taxonomy" id="410659"/>
    <lineage>
        <taxon>unclassified sequences</taxon>
        <taxon>metagenomes</taxon>
        <taxon>ecological metagenomes</taxon>
    </lineage>
</organism>
<evidence type="ECO:0000256" key="2">
    <source>
        <dbReference type="ARBA" id="ARBA00022475"/>
    </source>
</evidence>
<dbReference type="InterPro" id="IPR004563">
    <property type="entry name" value="Apolipo_AcylTrfase"/>
</dbReference>
<dbReference type="GO" id="GO:0005886">
    <property type="term" value="C:plasma membrane"/>
    <property type="evidence" value="ECO:0007669"/>
    <property type="project" value="UniProtKB-SubCell"/>
</dbReference>
<dbReference type="Pfam" id="PF20154">
    <property type="entry name" value="LNT_N"/>
    <property type="match status" value="1"/>
</dbReference>
<keyword evidence="6 8" id="KW-0472">Membrane</keyword>
<feature type="transmembrane region" description="Helical" evidence="8">
    <location>
        <begin position="88"/>
        <end position="113"/>
    </location>
</feature>
<protein>
    <submittedName>
        <fullName evidence="10">Apolipoprotein N-acyltransferase</fullName>
        <ecNumber evidence="10">2.3.1.-</ecNumber>
    </submittedName>
</protein>
<dbReference type="InterPro" id="IPR045378">
    <property type="entry name" value="LNT_N"/>
</dbReference>
<dbReference type="InterPro" id="IPR003010">
    <property type="entry name" value="C-N_Hydrolase"/>
</dbReference>
<dbReference type="PANTHER" id="PTHR38686:SF1">
    <property type="entry name" value="APOLIPOPROTEIN N-ACYLTRANSFERASE"/>
    <property type="match status" value="1"/>
</dbReference>
<dbReference type="Pfam" id="PF00795">
    <property type="entry name" value="CN_hydrolase"/>
    <property type="match status" value="1"/>
</dbReference>
<dbReference type="GO" id="GO:0016410">
    <property type="term" value="F:N-acyltransferase activity"/>
    <property type="evidence" value="ECO:0007669"/>
    <property type="project" value="InterPro"/>
</dbReference>
<keyword evidence="3 10" id="KW-0808">Transferase</keyword>
<dbReference type="InterPro" id="IPR036526">
    <property type="entry name" value="C-N_Hydrolase_sf"/>
</dbReference>
<dbReference type="EC" id="2.3.1.-" evidence="10"/>
<evidence type="ECO:0000256" key="5">
    <source>
        <dbReference type="ARBA" id="ARBA00022989"/>
    </source>
</evidence>
<feature type="domain" description="CN hydrolase" evidence="9">
    <location>
        <begin position="188"/>
        <end position="429"/>
    </location>
</feature>
<evidence type="ECO:0000256" key="7">
    <source>
        <dbReference type="ARBA" id="ARBA00023315"/>
    </source>
</evidence>
<dbReference type="PANTHER" id="PTHR38686">
    <property type="entry name" value="APOLIPOPROTEIN N-ACYLTRANSFERASE"/>
    <property type="match status" value="1"/>
</dbReference>
<keyword evidence="10" id="KW-0449">Lipoprotein</keyword>
<reference evidence="10" key="1">
    <citation type="submission" date="2016-10" db="EMBL/GenBank/DDBJ databases">
        <title>Sequence of Gallionella enrichment culture.</title>
        <authorList>
            <person name="Poehlein A."/>
            <person name="Muehling M."/>
            <person name="Daniel R."/>
        </authorList>
    </citation>
    <scope>NUCLEOTIDE SEQUENCE</scope>
</reference>
<sequence>MPALAALFGVLAQEKGWRAATALGWFAGAGYFAAGMFWIVNPFLIDVQQDGWMAPFALVFMSFGMALFWALAAGLAVPLGRDRRGRALAFAVLLAATALLRTYILTGFPWNLVGHIWIGAWPAQVAALVGAVGLTLMTTLAAAAPAAFGLVRGTIFASALLGAAGGYGLWRLDLPEPAPAHPGIVRLVQPNATQSLKWQPELQREFFRRLLEQTALPGTPKPDLIVWPETAVPFLLNRAGQGLQLIASAANGATVALGIQRTEADRAYNSLAVLDPAGRVTSTYDKHHLVPFGEYIPLGDLLYRITGIPDYAPSQGNGYTPGPGAAVLDLGPLGSVLPLICYEAVFPQDVSAAPRRADWMLQVTDDAWFGSLSGPFQHLAQARLRTIEQGLPMLRDANTGVSAVIDARGRVLQSLPMLAQGHIDAAIPGALPPTPYSRTGDTPITVLLLALAFGLFQRRRRIVH</sequence>
<feature type="transmembrane region" description="Helical" evidence="8">
    <location>
        <begin position="150"/>
        <end position="170"/>
    </location>
</feature>
<dbReference type="CDD" id="cd07571">
    <property type="entry name" value="ALP_N-acyl_transferase"/>
    <property type="match status" value="1"/>
</dbReference>
<dbReference type="PROSITE" id="PS50263">
    <property type="entry name" value="CN_HYDROLASE"/>
    <property type="match status" value="1"/>
</dbReference>
<accession>A0A1J5Q9Q1</accession>
<feature type="transmembrane region" description="Helical" evidence="8">
    <location>
        <begin position="125"/>
        <end position="144"/>
    </location>
</feature>
<evidence type="ECO:0000256" key="8">
    <source>
        <dbReference type="SAM" id="Phobius"/>
    </source>
</evidence>
<evidence type="ECO:0000259" key="9">
    <source>
        <dbReference type="PROSITE" id="PS50263"/>
    </source>
</evidence>
<feature type="transmembrane region" description="Helical" evidence="8">
    <location>
        <begin position="22"/>
        <end position="44"/>
    </location>
</feature>
<evidence type="ECO:0000256" key="6">
    <source>
        <dbReference type="ARBA" id="ARBA00023136"/>
    </source>
</evidence>
<evidence type="ECO:0000313" key="10">
    <source>
        <dbReference type="EMBL" id="OIQ74219.1"/>
    </source>
</evidence>
<keyword evidence="2" id="KW-1003">Cell membrane</keyword>
<keyword evidence="4 8" id="KW-0812">Transmembrane</keyword>
<evidence type="ECO:0000256" key="3">
    <source>
        <dbReference type="ARBA" id="ARBA00022679"/>
    </source>
</evidence>
<evidence type="ECO:0000256" key="1">
    <source>
        <dbReference type="ARBA" id="ARBA00004651"/>
    </source>
</evidence>
<comment type="caution">
    <text evidence="10">The sequence shown here is derived from an EMBL/GenBank/DDBJ whole genome shotgun (WGS) entry which is preliminary data.</text>
</comment>
<dbReference type="SUPFAM" id="SSF56317">
    <property type="entry name" value="Carbon-nitrogen hydrolase"/>
    <property type="match status" value="1"/>
</dbReference>
<dbReference type="HAMAP" id="MF_01148">
    <property type="entry name" value="Lnt"/>
    <property type="match status" value="1"/>
</dbReference>
<feature type="transmembrane region" description="Helical" evidence="8">
    <location>
        <begin position="56"/>
        <end position="76"/>
    </location>
</feature>
<dbReference type="GO" id="GO:0042158">
    <property type="term" value="P:lipoprotein biosynthetic process"/>
    <property type="evidence" value="ECO:0007669"/>
    <property type="project" value="InterPro"/>
</dbReference>
<dbReference type="NCBIfam" id="TIGR00546">
    <property type="entry name" value="lnt"/>
    <property type="match status" value="1"/>
</dbReference>